<comment type="caution">
    <text evidence="1">The sequence shown here is derived from an EMBL/GenBank/DDBJ whole genome shotgun (WGS) entry which is preliminary data.</text>
</comment>
<name>A0ACB9C4I7_ARCLA</name>
<evidence type="ECO:0000313" key="2">
    <source>
        <dbReference type="Proteomes" id="UP001055879"/>
    </source>
</evidence>
<dbReference type="Proteomes" id="UP001055879">
    <property type="component" value="Linkage Group LG05"/>
</dbReference>
<dbReference type="EMBL" id="CM042051">
    <property type="protein sequence ID" value="KAI3729087.1"/>
    <property type="molecule type" value="Genomic_DNA"/>
</dbReference>
<keyword evidence="2" id="KW-1185">Reference proteome</keyword>
<sequence>MVVLSQSWQREWGEISATSISLSVTWDRRRFSEFALLACSVVIAPLIEIPFAPVSFDDPLKGLEWNFHSTYLHLISLKFSSVSSETHFQIRLSTQLFLERLILSLKTRVPSIDIYHRIRNPSMDEKVELQYRLRWFSQGSISKVPQSMVDASLELYPIPYSMQKLPCLSEPKKKVGRLGSYAKPEKKNLLSIFELRGFCEGDALIMLLLKRKSEFLYLMSIHPHFHSLLRKTNCLLAGSLMSGKVYVWLREKGGGQKWPCCTSLSSSMGSALSFLGEYANMNLIRYGAFHLTFVGLPSSGACVLEFLCN</sequence>
<reference evidence="1 2" key="2">
    <citation type="journal article" date="2022" name="Mol. Ecol. Resour.">
        <title>The genomes of chicory, endive, great burdock and yacon provide insights into Asteraceae paleo-polyploidization history and plant inulin production.</title>
        <authorList>
            <person name="Fan W."/>
            <person name="Wang S."/>
            <person name="Wang H."/>
            <person name="Wang A."/>
            <person name="Jiang F."/>
            <person name="Liu H."/>
            <person name="Zhao H."/>
            <person name="Xu D."/>
            <person name="Zhang Y."/>
        </authorList>
    </citation>
    <scope>NUCLEOTIDE SEQUENCE [LARGE SCALE GENOMIC DNA]</scope>
    <source>
        <strain evidence="2">cv. Niubang</strain>
        <tissue evidence="1">Leaf</tissue>
    </source>
</reference>
<accession>A0ACB9C4I7</accession>
<protein>
    <submittedName>
        <fullName evidence="1">Uncharacterized protein</fullName>
    </submittedName>
</protein>
<proteinExistence type="predicted"/>
<gene>
    <name evidence="1" type="ORF">L6452_17735</name>
</gene>
<reference evidence="2" key="1">
    <citation type="journal article" date="2022" name="Mol. Ecol. Resour.">
        <title>The genomes of chicory, endive, great burdock and yacon provide insights into Asteraceae palaeo-polyploidization history and plant inulin production.</title>
        <authorList>
            <person name="Fan W."/>
            <person name="Wang S."/>
            <person name="Wang H."/>
            <person name="Wang A."/>
            <person name="Jiang F."/>
            <person name="Liu H."/>
            <person name="Zhao H."/>
            <person name="Xu D."/>
            <person name="Zhang Y."/>
        </authorList>
    </citation>
    <scope>NUCLEOTIDE SEQUENCE [LARGE SCALE GENOMIC DNA]</scope>
    <source>
        <strain evidence="2">cv. Niubang</strain>
    </source>
</reference>
<evidence type="ECO:0000313" key="1">
    <source>
        <dbReference type="EMBL" id="KAI3729087.1"/>
    </source>
</evidence>
<organism evidence="1 2">
    <name type="scientific">Arctium lappa</name>
    <name type="common">Greater burdock</name>
    <name type="synonym">Lappa major</name>
    <dbReference type="NCBI Taxonomy" id="4217"/>
    <lineage>
        <taxon>Eukaryota</taxon>
        <taxon>Viridiplantae</taxon>
        <taxon>Streptophyta</taxon>
        <taxon>Embryophyta</taxon>
        <taxon>Tracheophyta</taxon>
        <taxon>Spermatophyta</taxon>
        <taxon>Magnoliopsida</taxon>
        <taxon>eudicotyledons</taxon>
        <taxon>Gunneridae</taxon>
        <taxon>Pentapetalae</taxon>
        <taxon>asterids</taxon>
        <taxon>campanulids</taxon>
        <taxon>Asterales</taxon>
        <taxon>Asteraceae</taxon>
        <taxon>Carduoideae</taxon>
        <taxon>Cardueae</taxon>
        <taxon>Arctiinae</taxon>
        <taxon>Arctium</taxon>
    </lineage>
</organism>